<protein>
    <recommendedName>
        <fullName evidence="3">C2H2-type domain-containing protein</fullName>
    </recommendedName>
</protein>
<feature type="domain" description="C2H2-type" evidence="3">
    <location>
        <begin position="473"/>
        <end position="498"/>
    </location>
</feature>
<evidence type="ECO:0000256" key="2">
    <source>
        <dbReference type="SAM" id="MobiDB-lite"/>
    </source>
</evidence>
<sequence>MDRSASQSGHEKQHGTQSPRGHGKEPPLASMTTRIAASASGLARDLVGSSSEAPLTIASGSGLSGKGQEGSSSIGSSNWSQSLPARQNGSSSHASYQNGEPFRPLSGFRESASTSRNELTGKEFDDINMDSSTLGMDEPKMNYNFFGSGEFAIDREVQRRENGQSPAEQYKTSASWAQEFQVPTQSSIHNALTSDWNRTNTGWSPLHQAVPYDDGAEVRLLLSDPTFSVDEIPSQMDIGEPSQETINDLFGQDFNETERQAVQKIKSTLPPPPVHKSMPADHPLNLRPEFAAATINNPELEREIAELSTTLNNESQMYFTPSAQRQQWLSEWEDVLNSYTDEVWGELLPTVRAAREQLQQVQNGIDRMDSKAVARLKMILGHVVESSQLDASAAMPATSVKAEETSQSLLANMHDLRQLHRPAHREVMREHTAQHPLKIPAREVMGNNSNQQQRRREKTEMAQESERPEPPTFHCPWVSCHERFHNEWDLRLHSSTHTEYGCPHVDCGDRFVEAGEWAEHINRAHHDLLDSRTAAQGDNEA</sequence>
<name>A0A9P4HX47_9PEZI</name>
<keyword evidence="1" id="KW-0479">Metal-binding</keyword>
<keyword evidence="5" id="KW-1185">Reference proteome</keyword>
<dbReference type="PROSITE" id="PS00028">
    <property type="entry name" value="ZINC_FINGER_C2H2_1"/>
    <property type="match status" value="1"/>
</dbReference>
<dbReference type="InterPro" id="IPR013087">
    <property type="entry name" value="Znf_C2H2_type"/>
</dbReference>
<evidence type="ECO:0000313" key="4">
    <source>
        <dbReference type="EMBL" id="KAF2088076.1"/>
    </source>
</evidence>
<dbReference type="Gene3D" id="3.30.160.60">
    <property type="entry name" value="Classic Zinc Finger"/>
    <property type="match status" value="1"/>
</dbReference>
<keyword evidence="1" id="KW-0863">Zinc-finger</keyword>
<dbReference type="EMBL" id="ML978717">
    <property type="protein sequence ID" value="KAF2088076.1"/>
    <property type="molecule type" value="Genomic_DNA"/>
</dbReference>
<feature type="compositionally biased region" description="Basic and acidic residues" evidence="2">
    <location>
        <begin position="457"/>
        <end position="469"/>
    </location>
</feature>
<evidence type="ECO:0000259" key="3">
    <source>
        <dbReference type="PROSITE" id="PS50157"/>
    </source>
</evidence>
<feature type="compositionally biased region" description="Polar residues" evidence="2">
    <location>
        <begin position="83"/>
        <end position="98"/>
    </location>
</feature>
<dbReference type="GO" id="GO:0008270">
    <property type="term" value="F:zinc ion binding"/>
    <property type="evidence" value="ECO:0007669"/>
    <property type="project" value="UniProtKB-KW"/>
</dbReference>
<evidence type="ECO:0000313" key="5">
    <source>
        <dbReference type="Proteomes" id="UP000799776"/>
    </source>
</evidence>
<feature type="compositionally biased region" description="Basic and acidic residues" evidence="2">
    <location>
        <begin position="1"/>
        <end position="14"/>
    </location>
</feature>
<proteinExistence type="predicted"/>
<comment type="caution">
    <text evidence="4">The sequence shown here is derived from an EMBL/GenBank/DDBJ whole genome shotgun (WGS) entry which is preliminary data.</text>
</comment>
<dbReference type="PROSITE" id="PS50157">
    <property type="entry name" value="ZINC_FINGER_C2H2_2"/>
    <property type="match status" value="1"/>
</dbReference>
<organism evidence="4 5">
    <name type="scientific">Saccharata proteae CBS 121410</name>
    <dbReference type="NCBI Taxonomy" id="1314787"/>
    <lineage>
        <taxon>Eukaryota</taxon>
        <taxon>Fungi</taxon>
        <taxon>Dikarya</taxon>
        <taxon>Ascomycota</taxon>
        <taxon>Pezizomycotina</taxon>
        <taxon>Dothideomycetes</taxon>
        <taxon>Dothideomycetes incertae sedis</taxon>
        <taxon>Botryosphaeriales</taxon>
        <taxon>Saccharataceae</taxon>
        <taxon>Saccharata</taxon>
    </lineage>
</organism>
<dbReference type="SMART" id="SM00355">
    <property type="entry name" value="ZnF_C2H2"/>
    <property type="match status" value="2"/>
</dbReference>
<feature type="region of interest" description="Disordered" evidence="2">
    <location>
        <begin position="443"/>
        <end position="470"/>
    </location>
</feature>
<keyword evidence="1" id="KW-0862">Zinc</keyword>
<dbReference type="OrthoDB" id="5337545at2759"/>
<reference evidence="4" key="1">
    <citation type="journal article" date="2020" name="Stud. Mycol.">
        <title>101 Dothideomycetes genomes: a test case for predicting lifestyles and emergence of pathogens.</title>
        <authorList>
            <person name="Haridas S."/>
            <person name="Albert R."/>
            <person name="Binder M."/>
            <person name="Bloem J."/>
            <person name="Labutti K."/>
            <person name="Salamov A."/>
            <person name="Andreopoulos B."/>
            <person name="Baker S."/>
            <person name="Barry K."/>
            <person name="Bills G."/>
            <person name="Bluhm B."/>
            <person name="Cannon C."/>
            <person name="Castanera R."/>
            <person name="Culley D."/>
            <person name="Daum C."/>
            <person name="Ezra D."/>
            <person name="Gonzalez J."/>
            <person name="Henrissat B."/>
            <person name="Kuo A."/>
            <person name="Liang C."/>
            <person name="Lipzen A."/>
            <person name="Lutzoni F."/>
            <person name="Magnuson J."/>
            <person name="Mondo S."/>
            <person name="Nolan M."/>
            <person name="Ohm R."/>
            <person name="Pangilinan J."/>
            <person name="Park H.-J."/>
            <person name="Ramirez L."/>
            <person name="Alfaro M."/>
            <person name="Sun H."/>
            <person name="Tritt A."/>
            <person name="Yoshinaga Y."/>
            <person name="Zwiers L.-H."/>
            <person name="Turgeon B."/>
            <person name="Goodwin S."/>
            <person name="Spatafora J."/>
            <person name="Crous P."/>
            <person name="Grigoriev I."/>
        </authorList>
    </citation>
    <scope>NUCLEOTIDE SEQUENCE</scope>
    <source>
        <strain evidence="4">CBS 121410</strain>
    </source>
</reference>
<evidence type="ECO:0000256" key="1">
    <source>
        <dbReference type="PROSITE-ProRule" id="PRU00042"/>
    </source>
</evidence>
<gene>
    <name evidence="4" type="ORF">K490DRAFT_64752</name>
</gene>
<feature type="compositionally biased region" description="Low complexity" evidence="2">
    <location>
        <begin position="69"/>
        <end position="82"/>
    </location>
</feature>
<accession>A0A9P4HX47</accession>
<feature type="compositionally biased region" description="Polar residues" evidence="2">
    <location>
        <begin position="48"/>
        <end position="61"/>
    </location>
</feature>
<dbReference type="Proteomes" id="UP000799776">
    <property type="component" value="Unassembled WGS sequence"/>
</dbReference>
<feature type="region of interest" description="Disordered" evidence="2">
    <location>
        <begin position="1"/>
        <end position="136"/>
    </location>
</feature>
<dbReference type="AlphaFoldDB" id="A0A9P4HX47"/>